<dbReference type="InterPro" id="IPR011889">
    <property type="entry name" value="Liste_lipo_26"/>
</dbReference>
<keyword evidence="3" id="KW-1185">Reference proteome</keyword>
<dbReference type="InterPro" id="IPR005046">
    <property type="entry name" value="DUF285"/>
</dbReference>
<proteinExistence type="predicted"/>
<comment type="caution">
    <text evidence="2">The sequence shown here is derived from an EMBL/GenBank/DDBJ whole genome shotgun (WGS) entry which is preliminary data.</text>
</comment>
<dbReference type="PROSITE" id="PS51257">
    <property type="entry name" value="PROKAR_LIPOPROTEIN"/>
    <property type="match status" value="1"/>
</dbReference>
<dbReference type="Pfam" id="PF18998">
    <property type="entry name" value="Flg_new_2"/>
    <property type="match status" value="2"/>
</dbReference>
<dbReference type="Pfam" id="PF03382">
    <property type="entry name" value="DUF285"/>
    <property type="match status" value="1"/>
</dbReference>
<accession>A0ABT3RU54</accession>
<feature type="domain" description="Bacterial repeat" evidence="1">
    <location>
        <begin position="98"/>
        <end position="163"/>
    </location>
</feature>
<gene>
    <name evidence="2" type="ORF">OO013_15640</name>
</gene>
<sequence length="348" mass="38519">MNKYYFFLFALILGVSSCKDEEAAIISYTLTTQAEGSGSVNPNSKKVKSGETIEVTATPELGSEFTGWTGDINSSDNPLVLTMDKDLNITANFTKSTYTFTAEVNGPGSVSLSTKEVTFGEKVEITATPEEGYIFHGWSGDVNTIENPLSVTINRNMNIKAQFIDGNGIIKLAENGVTLYCEQEAKIGLKYPYNGEMYEIVDNSRLKSMTYYSEDMTKVITTKVTSMEDLFLSNSTFNSDISSWDVSNVTSMKGMFDGAESFNQDLSNWDVSNVTTMNAMFENAKSFDQDLSSWNVGKVENMVLMFQDAIKFNQDLSSWDVSQVTSCTNFANQAESWSKPKPNLECAQ</sequence>
<evidence type="ECO:0000313" key="3">
    <source>
        <dbReference type="Proteomes" id="UP001209885"/>
    </source>
</evidence>
<dbReference type="Proteomes" id="UP001209885">
    <property type="component" value="Unassembled WGS sequence"/>
</dbReference>
<dbReference type="PROSITE" id="PS00430">
    <property type="entry name" value="TONB_DEPENDENT_REC_1"/>
    <property type="match status" value="1"/>
</dbReference>
<evidence type="ECO:0000259" key="1">
    <source>
        <dbReference type="Pfam" id="PF18998"/>
    </source>
</evidence>
<name>A0ABT3RU54_9BACT</name>
<dbReference type="InterPro" id="IPR044060">
    <property type="entry name" value="Bacterial_rp_domain"/>
</dbReference>
<protein>
    <submittedName>
        <fullName evidence="2">BspA family leucine-rich repeat surface protein</fullName>
    </submittedName>
</protein>
<dbReference type="InterPro" id="IPR010916">
    <property type="entry name" value="TonB_box_CS"/>
</dbReference>
<organism evidence="2 3">
    <name type="scientific">Mangrovivirga halotolerans</name>
    <dbReference type="NCBI Taxonomy" id="2993936"/>
    <lineage>
        <taxon>Bacteria</taxon>
        <taxon>Pseudomonadati</taxon>
        <taxon>Bacteroidota</taxon>
        <taxon>Cytophagia</taxon>
        <taxon>Cytophagales</taxon>
        <taxon>Mangrovivirgaceae</taxon>
        <taxon>Mangrovivirga</taxon>
    </lineage>
</organism>
<reference evidence="2 3" key="1">
    <citation type="submission" date="2022-11" db="EMBL/GenBank/DDBJ databases">
        <title>The characterization of three novel Bacteroidetes species and genomic analysis of their roles in tidal elemental geochemical cycles.</title>
        <authorList>
            <person name="Ma K."/>
        </authorList>
    </citation>
    <scope>NUCLEOTIDE SEQUENCE [LARGE SCALE GENOMIC DNA]</scope>
    <source>
        <strain evidence="2 3">M17</strain>
    </source>
</reference>
<dbReference type="EMBL" id="JAPFQN010000009">
    <property type="protein sequence ID" value="MCX2745310.1"/>
    <property type="molecule type" value="Genomic_DNA"/>
</dbReference>
<dbReference type="RefSeq" id="WP_266057867.1">
    <property type="nucleotide sequence ID" value="NZ_JAPFQN010000009.1"/>
</dbReference>
<feature type="domain" description="Bacterial repeat" evidence="1">
    <location>
        <begin position="28"/>
        <end position="96"/>
    </location>
</feature>
<evidence type="ECO:0000313" key="2">
    <source>
        <dbReference type="EMBL" id="MCX2745310.1"/>
    </source>
</evidence>
<dbReference type="NCBIfam" id="TIGR02167">
    <property type="entry name" value="Liste_lipo_26"/>
    <property type="match status" value="4"/>
</dbReference>